<dbReference type="Pfam" id="PF02561">
    <property type="entry name" value="FliS"/>
    <property type="match status" value="1"/>
</dbReference>
<dbReference type="AlphaFoldDB" id="A0A932GNL2"/>
<name>A0A932GNL2_UNCTE</name>
<dbReference type="Proteomes" id="UP000741360">
    <property type="component" value="Unassembled WGS sequence"/>
</dbReference>
<dbReference type="GO" id="GO:0005829">
    <property type="term" value="C:cytosol"/>
    <property type="evidence" value="ECO:0007669"/>
    <property type="project" value="UniProtKB-SubCell"/>
</dbReference>
<protein>
    <recommendedName>
        <fullName evidence="6">Flagellar secretion chaperone FliS</fullName>
    </recommendedName>
</protein>
<reference evidence="8" key="1">
    <citation type="submission" date="2020-07" db="EMBL/GenBank/DDBJ databases">
        <title>Huge and variable diversity of episymbiotic CPR bacteria and DPANN archaea in groundwater ecosystems.</title>
        <authorList>
            <person name="He C.Y."/>
            <person name="Keren R."/>
            <person name="Whittaker M."/>
            <person name="Farag I.F."/>
            <person name="Doudna J."/>
            <person name="Cate J.H.D."/>
            <person name="Banfield J.F."/>
        </authorList>
    </citation>
    <scope>NUCLEOTIDE SEQUENCE</scope>
    <source>
        <strain evidence="8">NC_groundwater_717_Ag_S-0.2um_59_8</strain>
    </source>
</reference>
<dbReference type="PANTHER" id="PTHR34773:SF1">
    <property type="entry name" value="FLAGELLAR SECRETION CHAPERONE FLIS"/>
    <property type="match status" value="1"/>
</dbReference>
<dbReference type="CDD" id="cd16098">
    <property type="entry name" value="FliS"/>
    <property type="match status" value="1"/>
</dbReference>
<comment type="subcellular location">
    <subcellularLocation>
        <location evidence="1 6">Cytoplasm</location>
        <location evidence="1 6">Cytosol</location>
    </subcellularLocation>
</comment>
<dbReference type="PANTHER" id="PTHR34773">
    <property type="entry name" value="FLAGELLAR SECRETION CHAPERONE FLIS"/>
    <property type="match status" value="1"/>
</dbReference>
<dbReference type="EMBL" id="JACPSX010000076">
    <property type="protein sequence ID" value="MBI3014279.1"/>
    <property type="molecule type" value="Genomic_DNA"/>
</dbReference>
<evidence type="ECO:0000256" key="2">
    <source>
        <dbReference type="ARBA" id="ARBA00008787"/>
    </source>
</evidence>
<evidence type="ECO:0000313" key="9">
    <source>
        <dbReference type="Proteomes" id="UP000741360"/>
    </source>
</evidence>
<comment type="similarity">
    <text evidence="2 6">Belongs to the FliS family.</text>
</comment>
<dbReference type="SUPFAM" id="SSF101116">
    <property type="entry name" value="Flagellar export chaperone FliS"/>
    <property type="match status" value="1"/>
</dbReference>
<dbReference type="GO" id="GO:0071973">
    <property type="term" value="P:bacterial-type flagellum-dependent cell motility"/>
    <property type="evidence" value="ECO:0007669"/>
    <property type="project" value="TreeGrafter"/>
</dbReference>
<sequence length="151" mass="16469">MSQNAIKAYEQTRVTTAGQGELILLLYDSAITALRQAAGEIRAKHYEAKGRLLSKAREIIEELWASLNPEAGPVAVSLDSLYSYMIRRILHANLNLDAKAAEEVARFLSELREAWAAVVNRPGVTTAAEEKVKVGRKRSERPAVANPGLGG</sequence>
<keyword evidence="8" id="KW-0282">Flagellum</keyword>
<evidence type="ECO:0000256" key="4">
    <source>
        <dbReference type="ARBA" id="ARBA00022795"/>
    </source>
</evidence>
<dbReference type="InterPro" id="IPR036584">
    <property type="entry name" value="FliS_sf"/>
</dbReference>
<dbReference type="PIRSF" id="PIRSF039090">
    <property type="entry name" value="Flis"/>
    <property type="match status" value="1"/>
</dbReference>
<gene>
    <name evidence="8" type="primary">fliS</name>
    <name evidence="8" type="ORF">HYY65_04245</name>
</gene>
<keyword evidence="5" id="KW-0143">Chaperone</keyword>
<evidence type="ECO:0000256" key="5">
    <source>
        <dbReference type="ARBA" id="ARBA00023186"/>
    </source>
</evidence>
<evidence type="ECO:0000313" key="8">
    <source>
        <dbReference type="EMBL" id="MBI3014279.1"/>
    </source>
</evidence>
<keyword evidence="4 6" id="KW-1005">Bacterial flagellum biogenesis</keyword>
<feature type="region of interest" description="Disordered" evidence="7">
    <location>
        <begin position="130"/>
        <end position="151"/>
    </location>
</feature>
<dbReference type="GO" id="GO:0044780">
    <property type="term" value="P:bacterial-type flagellum assembly"/>
    <property type="evidence" value="ECO:0007669"/>
    <property type="project" value="InterPro"/>
</dbReference>
<proteinExistence type="inferred from homology"/>
<organism evidence="8 9">
    <name type="scientific">Tectimicrobiota bacterium</name>
    <dbReference type="NCBI Taxonomy" id="2528274"/>
    <lineage>
        <taxon>Bacteria</taxon>
        <taxon>Pseudomonadati</taxon>
        <taxon>Nitrospinota/Tectimicrobiota group</taxon>
        <taxon>Candidatus Tectimicrobiota</taxon>
    </lineage>
</organism>
<dbReference type="InterPro" id="IPR003713">
    <property type="entry name" value="FliS"/>
</dbReference>
<dbReference type="Gene3D" id="1.20.120.340">
    <property type="entry name" value="Flagellar protein FliS"/>
    <property type="match status" value="1"/>
</dbReference>
<dbReference type="NCBIfam" id="TIGR00208">
    <property type="entry name" value="fliS"/>
    <property type="match status" value="1"/>
</dbReference>
<accession>A0A932GNL2</accession>
<keyword evidence="3 6" id="KW-0963">Cytoplasm</keyword>
<keyword evidence="8" id="KW-0966">Cell projection</keyword>
<evidence type="ECO:0000256" key="3">
    <source>
        <dbReference type="ARBA" id="ARBA00022490"/>
    </source>
</evidence>
<evidence type="ECO:0000256" key="1">
    <source>
        <dbReference type="ARBA" id="ARBA00004514"/>
    </source>
</evidence>
<comment type="caution">
    <text evidence="8">The sequence shown here is derived from an EMBL/GenBank/DDBJ whole genome shotgun (WGS) entry which is preliminary data.</text>
</comment>
<evidence type="ECO:0000256" key="7">
    <source>
        <dbReference type="SAM" id="MobiDB-lite"/>
    </source>
</evidence>
<keyword evidence="8" id="KW-0969">Cilium</keyword>
<evidence type="ECO:0000256" key="6">
    <source>
        <dbReference type="PIRNR" id="PIRNR039090"/>
    </source>
</evidence>